<dbReference type="GO" id="GO:0005886">
    <property type="term" value="C:plasma membrane"/>
    <property type="evidence" value="ECO:0007669"/>
    <property type="project" value="UniProtKB-SubCell"/>
</dbReference>
<dbReference type="EMBL" id="JACXIZ010000001">
    <property type="protein sequence ID" value="MBD2843570.1"/>
    <property type="molecule type" value="Genomic_DNA"/>
</dbReference>
<evidence type="ECO:0000256" key="1">
    <source>
        <dbReference type="ARBA" id="ARBA00004141"/>
    </source>
</evidence>
<keyword evidence="9" id="KW-1185">Reference proteome</keyword>
<evidence type="ECO:0000259" key="7">
    <source>
        <dbReference type="PROSITE" id="PS50928"/>
    </source>
</evidence>
<feature type="transmembrane region" description="Helical" evidence="6">
    <location>
        <begin position="127"/>
        <end position="149"/>
    </location>
</feature>
<dbReference type="Pfam" id="PF00528">
    <property type="entry name" value="BPD_transp_1"/>
    <property type="match status" value="1"/>
</dbReference>
<sequence length="318" mass="36935">MHVAKAPAQKRWKALRKRNRIIRDFKINKYIYIMAVPVLLYYLVIHYIPMYGAVIAFKDFSPVKGVSGSPWVGWKHFSNFYDSYYFWRLIRNTFLINVYQLLFAFPAPIIFALMLNEISRQWFKRTVQTVTYLPHFISIIVVCGMLVDFLARDGFITHVLVWFGLEQTALLSKAEYFRTIYIASDIWQHIGWGSIIYLAALSGINPELYEASKVDGAGRFKQVVHVTIPGIMPMIVILLILKIGNMMELGYEKIILLYNPNTYETADVLASFIYRRGLESGSEYSYTTAIGLFQSMINFMLLVMANYISRRLNDTSLW</sequence>
<proteinExistence type="inferred from homology"/>
<evidence type="ECO:0000256" key="6">
    <source>
        <dbReference type="RuleBase" id="RU363032"/>
    </source>
</evidence>
<dbReference type="PROSITE" id="PS50928">
    <property type="entry name" value="ABC_TM1"/>
    <property type="match status" value="1"/>
</dbReference>
<keyword evidence="3 6" id="KW-0812">Transmembrane</keyword>
<dbReference type="PANTHER" id="PTHR43496">
    <property type="entry name" value="PROTEIN LPLB"/>
    <property type="match status" value="1"/>
</dbReference>
<dbReference type="SUPFAM" id="SSF161098">
    <property type="entry name" value="MetI-like"/>
    <property type="match status" value="1"/>
</dbReference>
<comment type="similarity">
    <text evidence="6">Belongs to the binding-protein-dependent transport system permease family.</text>
</comment>
<comment type="caution">
    <text evidence="8">The sequence shown here is derived from an EMBL/GenBank/DDBJ whole genome shotgun (WGS) entry which is preliminary data.</text>
</comment>
<dbReference type="InterPro" id="IPR000515">
    <property type="entry name" value="MetI-like"/>
</dbReference>
<feature type="transmembrane region" description="Helical" evidence="6">
    <location>
        <begin position="94"/>
        <end position="115"/>
    </location>
</feature>
<dbReference type="InterPro" id="IPR035906">
    <property type="entry name" value="MetI-like_sf"/>
</dbReference>
<accession>A0A927GQ66</accession>
<dbReference type="CDD" id="cd06261">
    <property type="entry name" value="TM_PBP2"/>
    <property type="match status" value="1"/>
</dbReference>
<name>A0A927GQ66_9BACL</name>
<keyword evidence="4 6" id="KW-1133">Transmembrane helix</keyword>
<feature type="domain" description="ABC transmembrane type-1" evidence="7">
    <location>
        <begin position="90"/>
        <end position="305"/>
    </location>
</feature>
<dbReference type="RefSeq" id="WP_190913540.1">
    <property type="nucleotide sequence ID" value="NZ_JACXIZ010000001.1"/>
</dbReference>
<dbReference type="AlphaFoldDB" id="A0A927GQ66"/>
<gene>
    <name evidence="8" type="ORF">IDH44_00075</name>
</gene>
<keyword evidence="5 6" id="KW-0472">Membrane</keyword>
<reference evidence="8" key="1">
    <citation type="submission" date="2020-09" db="EMBL/GenBank/DDBJ databases">
        <title>A novel bacterium of genus Paenibacillus, isolated from South China Sea.</title>
        <authorList>
            <person name="Huang H."/>
            <person name="Mo K."/>
            <person name="Hu Y."/>
        </authorList>
    </citation>
    <scope>NUCLEOTIDE SEQUENCE</scope>
    <source>
        <strain evidence="8">IB182496</strain>
    </source>
</reference>
<protein>
    <submittedName>
        <fullName evidence="8">Sugar ABC transporter permease</fullName>
    </submittedName>
</protein>
<feature type="transmembrane region" description="Helical" evidence="6">
    <location>
        <begin position="30"/>
        <end position="48"/>
    </location>
</feature>
<dbReference type="GO" id="GO:0055085">
    <property type="term" value="P:transmembrane transport"/>
    <property type="evidence" value="ECO:0007669"/>
    <property type="project" value="InterPro"/>
</dbReference>
<evidence type="ECO:0000256" key="3">
    <source>
        <dbReference type="ARBA" id="ARBA00022692"/>
    </source>
</evidence>
<feature type="transmembrane region" description="Helical" evidence="6">
    <location>
        <begin position="224"/>
        <end position="244"/>
    </location>
</feature>
<evidence type="ECO:0000313" key="9">
    <source>
        <dbReference type="Proteomes" id="UP000621560"/>
    </source>
</evidence>
<dbReference type="Gene3D" id="1.10.3720.10">
    <property type="entry name" value="MetI-like"/>
    <property type="match status" value="1"/>
</dbReference>
<evidence type="ECO:0000313" key="8">
    <source>
        <dbReference type="EMBL" id="MBD2843570.1"/>
    </source>
</evidence>
<evidence type="ECO:0000256" key="4">
    <source>
        <dbReference type="ARBA" id="ARBA00022989"/>
    </source>
</evidence>
<organism evidence="8 9">
    <name type="scientific">Paenibacillus sabuli</name>
    <dbReference type="NCBI Taxonomy" id="2772509"/>
    <lineage>
        <taxon>Bacteria</taxon>
        <taxon>Bacillati</taxon>
        <taxon>Bacillota</taxon>
        <taxon>Bacilli</taxon>
        <taxon>Bacillales</taxon>
        <taxon>Paenibacillaceae</taxon>
        <taxon>Paenibacillus</taxon>
    </lineage>
</organism>
<dbReference type="PANTHER" id="PTHR43496:SF1">
    <property type="entry name" value="POLYGALACTURONAN_RHAMNOGALACTURONAN TRANSPORT SYSTEM PERMEASE PROTEIN YTEP"/>
    <property type="match status" value="1"/>
</dbReference>
<evidence type="ECO:0000256" key="2">
    <source>
        <dbReference type="ARBA" id="ARBA00022448"/>
    </source>
</evidence>
<comment type="subcellular location">
    <subcellularLocation>
        <location evidence="6">Cell membrane</location>
        <topology evidence="6">Multi-pass membrane protein</topology>
    </subcellularLocation>
    <subcellularLocation>
        <location evidence="1">Membrane</location>
        <topology evidence="1">Multi-pass membrane protein</topology>
    </subcellularLocation>
</comment>
<dbReference type="Proteomes" id="UP000621560">
    <property type="component" value="Unassembled WGS sequence"/>
</dbReference>
<evidence type="ECO:0000256" key="5">
    <source>
        <dbReference type="ARBA" id="ARBA00023136"/>
    </source>
</evidence>
<feature type="transmembrane region" description="Helical" evidence="6">
    <location>
        <begin position="284"/>
        <end position="308"/>
    </location>
</feature>
<keyword evidence="2 6" id="KW-0813">Transport</keyword>
<feature type="transmembrane region" description="Helical" evidence="6">
    <location>
        <begin position="186"/>
        <end position="204"/>
    </location>
</feature>